<reference evidence="3" key="1">
    <citation type="journal article" date="2019" name="Int. J. Syst. Evol. Microbiol.">
        <title>The Global Catalogue of Microorganisms (GCM) 10K type strain sequencing project: providing services to taxonomists for standard genome sequencing and annotation.</title>
        <authorList>
            <consortium name="The Broad Institute Genomics Platform"/>
            <consortium name="The Broad Institute Genome Sequencing Center for Infectious Disease"/>
            <person name="Wu L."/>
            <person name="Ma J."/>
        </authorList>
    </citation>
    <scope>NUCLEOTIDE SEQUENCE [LARGE SCALE GENOMIC DNA]</scope>
    <source>
        <strain evidence="3">CCM 8702</strain>
    </source>
</reference>
<dbReference type="InterPro" id="IPR036163">
    <property type="entry name" value="HMA_dom_sf"/>
</dbReference>
<comment type="caution">
    <text evidence="2">The sequence shown here is derived from an EMBL/GenBank/DDBJ whole genome shotgun (WGS) entry which is preliminary data.</text>
</comment>
<feature type="domain" description="HMA" evidence="1">
    <location>
        <begin position="2"/>
        <end position="66"/>
    </location>
</feature>
<dbReference type="PRINTS" id="PR00944">
    <property type="entry name" value="CUEXPORT"/>
</dbReference>
<sequence length="66" mass="6833">MQTTTLNVEGMSCNHCVKAVEGAVKEAGAQGTVDLGAKTVDVSYDEATVSLDAIKAAIEDQGYDIV</sequence>
<organism evidence="2 3">
    <name type="scientific">Saccharibacillus endophyticus</name>
    <dbReference type="NCBI Taxonomy" id="2060666"/>
    <lineage>
        <taxon>Bacteria</taxon>
        <taxon>Bacillati</taxon>
        <taxon>Bacillota</taxon>
        <taxon>Bacilli</taxon>
        <taxon>Bacillales</taxon>
        <taxon>Paenibacillaceae</taxon>
        <taxon>Saccharibacillus</taxon>
    </lineage>
</organism>
<dbReference type="InterPro" id="IPR000428">
    <property type="entry name" value="Cu-bd"/>
</dbReference>
<dbReference type="CDD" id="cd00371">
    <property type="entry name" value="HMA"/>
    <property type="match status" value="1"/>
</dbReference>
<proteinExistence type="predicted"/>
<accession>A0ABQ1ZY59</accession>
<evidence type="ECO:0000313" key="2">
    <source>
        <dbReference type="EMBL" id="GGH82320.1"/>
    </source>
</evidence>
<dbReference type="InterPro" id="IPR006122">
    <property type="entry name" value="HMA_Cu_ion-bd"/>
</dbReference>
<keyword evidence="3" id="KW-1185">Reference proteome</keyword>
<dbReference type="InterPro" id="IPR006121">
    <property type="entry name" value="HMA_dom"/>
</dbReference>
<dbReference type="PROSITE" id="PS50846">
    <property type="entry name" value="HMA_2"/>
    <property type="match status" value="1"/>
</dbReference>
<dbReference type="NCBIfam" id="TIGR00003">
    <property type="entry name" value="copper ion binding protein"/>
    <property type="match status" value="1"/>
</dbReference>
<gene>
    <name evidence="2" type="ORF">GCM10007362_33460</name>
</gene>
<dbReference type="RefSeq" id="WP_172245576.1">
    <property type="nucleotide sequence ID" value="NZ_BMDD01000004.1"/>
</dbReference>
<evidence type="ECO:0000313" key="3">
    <source>
        <dbReference type="Proteomes" id="UP000605427"/>
    </source>
</evidence>
<dbReference type="Gene3D" id="3.30.70.100">
    <property type="match status" value="1"/>
</dbReference>
<dbReference type="SUPFAM" id="SSF55008">
    <property type="entry name" value="HMA, heavy metal-associated domain"/>
    <property type="match status" value="1"/>
</dbReference>
<dbReference type="Proteomes" id="UP000605427">
    <property type="component" value="Unassembled WGS sequence"/>
</dbReference>
<dbReference type="Pfam" id="PF00403">
    <property type="entry name" value="HMA"/>
    <property type="match status" value="1"/>
</dbReference>
<dbReference type="EMBL" id="BMDD01000004">
    <property type="protein sequence ID" value="GGH82320.1"/>
    <property type="molecule type" value="Genomic_DNA"/>
</dbReference>
<name>A0ABQ1ZY59_9BACL</name>
<evidence type="ECO:0000259" key="1">
    <source>
        <dbReference type="PROSITE" id="PS50846"/>
    </source>
</evidence>
<protein>
    <submittedName>
        <fullName evidence="2">Copper ion-binding protein</fullName>
    </submittedName>
</protein>